<dbReference type="InterPro" id="IPR003439">
    <property type="entry name" value="ABC_transporter-like_ATP-bd"/>
</dbReference>
<evidence type="ECO:0000259" key="4">
    <source>
        <dbReference type="PROSITE" id="PS50893"/>
    </source>
</evidence>
<keyword evidence="2" id="KW-0547">Nucleotide-binding</keyword>
<reference evidence="5 6" key="1">
    <citation type="submission" date="2020-08" db="EMBL/GenBank/DDBJ databases">
        <title>Cohnella phylogeny.</title>
        <authorList>
            <person name="Dunlap C."/>
        </authorList>
    </citation>
    <scope>NUCLEOTIDE SEQUENCE [LARGE SCALE GENOMIC DNA]</scope>
    <source>
        <strain evidence="5 6">DSM 25241</strain>
    </source>
</reference>
<dbReference type="PANTHER" id="PTHR42939">
    <property type="entry name" value="ABC TRANSPORTER ATP-BINDING PROTEIN ALBC-RELATED"/>
    <property type="match status" value="1"/>
</dbReference>
<dbReference type="Gene3D" id="3.40.50.300">
    <property type="entry name" value="P-loop containing nucleotide triphosphate hydrolases"/>
    <property type="match status" value="1"/>
</dbReference>
<sequence>MAIVELDHIHKRYSNEYVLRDITLSIRRGEITAIVGANGSGKSTLLRVVAGLTAPSGGERTLDGQPVIAYAPDRLPKLRFTPREYLRHMTNMDRLGSSIGPAESAEKIEWYLERFGMAGTGKLQMKDFSKGMLQKINLIQAFLRDPQLLVLDEPFGGLDEEAARLLADWLNAAKQRNGAVIVASHERAWVSEVADRIVALGGGKIRSDRKSMPGTRLPNKNKIVECLLPAEGGGDEEGRMDGVVRFEANGRRARYTVDSAQSDRLLRQLLEKGASIISVQEKGDLP</sequence>
<dbReference type="EMBL" id="JACJVQ010000018">
    <property type="protein sequence ID" value="MBB6636512.1"/>
    <property type="molecule type" value="Genomic_DNA"/>
</dbReference>
<dbReference type="GO" id="GO:0016887">
    <property type="term" value="F:ATP hydrolysis activity"/>
    <property type="evidence" value="ECO:0007669"/>
    <property type="project" value="InterPro"/>
</dbReference>
<proteinExistence type="predicted"/>
<dbReference type="CDD" id="cd03230">
    <property type="entry name" value="ABC_DR_subfamily_A"/>
    <property type="match status" value="1"/>
</dbReference>
<dbReference type="InterPro" id="IPR027417">
    <property type="entry name" value="P-loop_NTPase"/>
</dbReference>
<keyword evidence="6" id="KW-1185">Reference proteome</keyword>
<dbReference type="AlphaFoldDB" id="A0A841SZ30"/>
<gene>
    <name evidence="5" type="ORF">H7B67_20515</name>
</gene>
<dbReference type="PANTHER" id="PTHR42939:SF1">
    <property type="entry name" value="ABC TRANSPORTER ATP-BINDING PROTEIN ALBC-RELATED"/>
    <property type="match status" value="1"/>
</dbReference>
<evidence type="ECO:0000256" key="1">
    <source>
        <dbReference type="ARBA" id="ARBA00022448"/>
    </source>
</evidence>
<comment type="caution">
    <text evidence="5">The sequence shown here is derived from an EMBL/GenBank/DDBJ whole genome shotgun (WGS) entry which is preliminary data.</text>
</comment>
<dbReference type="GO" id="GO:0005524">
    <property type="term" value="F:ATP binding"/>
    <property type="evidence" value="ECO:0007669"/>
    <property type="project" value="UniProtKB-KW"/>
</dbReference>
<evidence type="ECO:0000256" key="2">
    <source>
        <dbReference type="ARBA" id="ARBA00022741"/>
    </source>
</evidence>
<dbReference type="SMART" id="SM00382">
    <property type="entry name" value="AAA"/>
    <property type="match status" value="1"/>
</dbReference>
<evidence type="ECO:0000313" key="5">
    <source>
        <dbReference type="EMBL" id="MBB6636512.1"/>
    </source>
</evidence>
<feature type="domain" description="ABC transporter" evidence="4">
    <location>
        <begin position="4"/>
        <end position="227"/>
    </location>
</feature>
<dbReference type="PROSITE" id="PS00211">
    <property type="entry name" value="ABC_TRANSPORTER_1"/>
    <property type="match status" value="1"/>
</dbReference>
<dbReference type="RefSeq" id="WP_185121735.1">
    <property type="nucleotide sequence ID" value="NZ_JACJVQ010000018.1"/>
</dbReference>
<accession>A0A841SZ30</accession>
<evidence type="ECO:0000313" key="6">
    <source>
        <dbReference type="Proteomes" id="UP000535838"/>
    </source>
</evidence>
<dbReference type="SUPFAM" id="SSF52540">
    <property type="entry name" value="P-loop containing nucleoside triphosphate hydrolases"/>
    <property type="match status" value="1"/>
</dbReference>
<dbReference type="PROSITE" id="PS50893">
    <property type="entry name" value="ABC_TRANSPORTER_2"/>
    <property type="match status" value="1"/>
</dbReference>
<dbReference type="Proteomes" id="UP000535838">
    <property type="component" value="Unassembled WGS sequence"/>
</dbReference>
<keyword evidence="3 5" id="KW-0067">ATP-binding</keyword>
<keyword evidence="1" id="KW-0813">Transport</keyword>
<dbReference type="InterPro" id="IPR003593">
    <property type="entry name" value="AAA+_ATPase"/>
</dbReference>
<dbReference type="InterPro" id="IPR017871">
    <property type="entry name" value="ABC_transporter-like_CS"/>
</dbReference>
<dbReference type="InterPro" id="IPR051782">
    <property type="entry name" value="ABC_Transporter_VariousFunc"/>
</dbReference>
<name>A0A841SZ30_9BACL</name>
<protein>
    <submittedName>
        <fullName evidence="5">ABC transporter ATP-binding protein</fullName>
    </submittedName>
</protein>
<dbReference type="Pfam" id="PF00005">
    <property type="entry name" value="ABC_tran"/>
    <property type="match status" value="1"/>
</dbReference>
<evidence type="ECO:0000256" key="3">
    <source>
        <dbReference type="ARBA" id="ARBA00022840"/>
    </source>
</evidence>
<organism evidence="5 6">
    <name type="scientific">Cohnella thailandensis</name>
    <dbReference type="NCBI Taxonomy" id="557557"/>
    <lineage>
        <taxon>Bacteria</taxon>
        <taxon>Bacillati</taxon>
        <taxon>Bacillota</taxon>
        <taxon>Bacilli</taxon>
        <taxon>Bacillales</taxon>
        <taxon>Paenibacillaceae</taxon>
        <taxon>Cohnella</taxon>
    </lineage>
</organism>